<reference evidence="2 3" key="1">
    <citation type="submission" date="2020-07" db="EMBL/GenBank/DDBJ databases">
        <title>Taxonomic revisions and descriptions of new bacterial species based on genomic comparisons in the high-G+C-content subgroup of the family Alcaligenaceae.</title>
        <authorList>
            <person name="Szabo A."/>
            <person name="Felfoldi T."/>
        </authorList>
    </citation>
    <scope>NUCLEOTIDE SEQUENCE [LARGE SCALE GENOMIC DNA]</scope>
    <source>
        <strain evidence="2 3">LMG 24012</strain>
    </source>
</reference>
<dbReference type="EMBL" id="JACCEM010000001">
    <property type="protein sequence ID" value="NYT48084.1"/>
    <property type="molecule type" value="Genomic_DNA"/>
</dbReference>
<dbReference type="SUPFAM" id="SSF55298">
    <property type="entry name" value="YjgF-like"/>
    <property type="match status" value="1"/>
</dbReference>
<dbReference type="GO" id="GO:0005829">
    <property type="term" value="C:cytosol"/>
    <property type="evidence" value="ECO:0007669"/>
    <property type="project" value="TreeGrafter"/>
</dbReference>
<dbReference type="Pfam" id="PF01042">
    <property type="entry name" value="Ribonuc_L-PSP"/>
    <property type="match status" value="1"/>
</dbReference>
<accession>A0A853FQK3</accession>
<gene>
    <name evidence="2" type="ORF">H0A72_02060</name>
</gene>
<dbReference type="GO" id="GO:0019239">
    <property type="term" value="F:deaminase activity"/>
    <property type="evidence" value="ECO:0007669"/>
    <property type="project" value="TreeGrafter"/>
</dbReference>
<dbReference type="InterPro" id="IPR006175">
    <property type="entry name" value="YjgF/YER057c/UK114"/>
</dbReference>
<dbReference type="CDD" id="cd00448">
    <property type="entry name" value="YjgF_YER057c_UK114_family"/>
    <property type="match status" value="1"/>
</dbReference>
<name>A0A853FQK3_9BURK</name>
<proteinExistence type="inferred from homology"/>
<sequence length="140" mass="15412">MENNVTAQINIYNPSKLGAPMGQYTHVTRVKADEFLFIAGMLAGDAAGNIIGEGDFDAQAKQVFSNIGAALESAGASWGNVVQFTTYLVHSQDIPKLMEFRKREFPKMFPNGIYPPNTMLMVDRLVKEPFLIEVQTIAAI</sequence>
<comment type="similarity">
    <text evidence="1">Belongs to the RutC family.</text>
</comment>
<protein>
    <submittedName>
        <fullName evidence="2">RidA family protein</fullName>
    </submittedName>
</protein>
<keyword evidence="3" id="KW-1185">Reference proteome</keyword>
<organism evidence="2 3">
    <name type="scientific">Parapusillimonas granuli</name>
    <dbReference type="NCBI Taxonomy" id="380911"/>
    <lineage>
        <taxon>Bacteria</taxon>
        <taxon>Pseudomonadati</taxon>
        <taxon>Pseudomonadota</taxon>
        <taxon>Betaproteobacteria</taxon>
        <taxon>Burkholderiales</taxon>
        <taxon>Alcaligenaceae</taxon>
        <taxon>Parapusillimonas</taxon>
    </lineage>
</organism>
<evidence type="ECO:0000256" key="1">
    <source>
        <dbReference type="ARBA" id="ARBA00010552"/>
    </source>
</evidence>
<dbReference type="InterPro" id="IPR035959">
    <property type="entry name" value="RutC-like_sf"/>
</dbReference>
<dbReference type="Proteomes" id="UP000559809">
    <property type="component" value="Unassembled WGS sequence"/>
</dbReference>
<comment type="caution">
    <text evidence="2">The sequence shown here is derived from an EMBL/GenBank/DDBJ whole genome shotgun (WGS) entry which is preliminary data.</text>
</comment>
<evidence type="ECO:0000313" key="2">
    <source>
        <dbReference type="EMBL" id="NYT48084.1"/>
    </source>
</evidence>
<dbReference type="Gene3D" id="3.30.1330.40">
    <property type="entry name" value="RutC-like"/>
    <property type="match status" value="1"/>
</dbReference>
<dbReference type="PANTHER" id="PTHR11803:SF58">
    <property type="entry name" value="PROTEIN HMF1-RELATED"/>
    <property type="match status" value="1"/>
</dbReference>
<dbReference type="AlphaFoldDB" id="A0A853FQK3"/>
<dbReference type="PANTHER" id="PTHR11803">
    <property type="entry name" value="2-IMINOBUTANOATE/2-IMINOPROPANOATE DEAMINASE RIDA"/>
    <property type="match status" value="1"/>
</dbReference>
<evidence type="ECO:0000313" key="3">
    <source>
        <dbReference type="Proteomes" id="UP000559809"/>
    </source>
</evidence>